<keyword evidence="2" id="KW-1185">Reference proteome</keyword>
<dbReference type="EMBL" id="CM034387">
    <property type="protein sequence ID" value="KAJ0184304.1"/>
    <property type="molecule type" value="Genomic_DNA"/>
</dbReference>
<reference evidence="1 2" key="1">
    <citation type="journal article" date="2021" name="Front. Genet.">
        <title>Chromosome-Level Genome Assembly Reveals Significant Gene Expansion in the Toll and IMD Signaling Pathways of Dendrolimus kikuchii.</title>
        <authorList>
            <person name="Zhou J."/>
            <person name="Wu P."/>
            <person name="Xiong Z."/>
            <person name="Liu N."/>
            <person name="Zhao N."/>
            <person name="Ji M."/>
            <person name="Qiu Y."/>
            <person name="Yang B."/>
        </authorList>
    </citation>
    <scope>NUCLEOTIDE SEQUENCE [LARGE SCALE GENOMIC DNA]</scope>
    <source>
        <strain evidence="1">Ann1</strain>
    </source>
</reference>
<comment type="caution">
    <text evidence="1">The sequence shown here is derived from an EMBL/GenBank/DDBJ whole genome shotgun (WGS) entry which is preliminary data.</text>
</comment>
<sequence>MSSSCNGAKVNRKRTSKATLPVSEKPDFDVSIQSKSIQLEAGFKGFERAPLVVLYRYDITHYLRGNGGEKSLKLSTKRGVDILSYFTRKCFVKLNRDDLQATLDALSKNKSSADLEDSDSGTDTEGEMTLKCKICEKSYSSEKKLLNHQSKKHIIYKDNKPRKKVSFSDHVIVHEVHEYHKCRKCTKIFEDYKSLKSHMKQKHKKRKSYICNYCNKNFMDRMFFKVHIKLHCDVCATLFPSRAKYLKHRHNSCRVYKLHKCETCSASFFNIMHLKDHSYDHSNVLYICDVCKDQFLTKCGIAHHISFLHSPKRPESMYMMRNLGSERLYLCNFCDVSSVEKDLIEAHVQILPDLTNRAMTGYKDYYFCDQCFKKFDTETDMLHHKWTHFLKLSDNSQTQPKSVLVDRNESKVTYNCEQVPEAMKPKVVLERISVEEKVLNENVDVVDVKSFNDKNGEINKPIVDPKSKKTIISRHQCQTCGKYYSSSFCLMRHIDTQHSDYENLRCNVCEEHFAWPSLLKNHKCVRIRPEETHFSDSRPEIHFDNLHEISHNGFDDFNLPDSDYINSVDFEIPAPVVELPEHGGFCQNFNYNNDVSVNSDKGSLGNGYKLIMQEVPIEF</sequence>
<name>A0ACC1DK35_9NEOP</name>
<dbReference type="Proteomes" id="UP000824533">
    <property type="component" value="Linkage Group LG01"/>
</dbReference>
<proteinExistence type="predicted"/>
<evidence type="ECO:0000313" key="1">
    <source>
        <dbReference type="EMBL" id="KAJ0184304.1"/>
    </source>
</evidence>
<accession>A0ACC1DK35</accession>
<organism evidence="1 2">
    <name type="scientific">Dendrolimus kikuchii</name>
    <dbReference type="NCBI Taxonomy" id="765133"/>
    <lineage>
        <taxon>Eukaryota</taxon>
        <taxon>Metazoa</taxon>
        <taxon>Ecdysozoa</taxon>
        <taxon>Arthropoda</taxon>
        <taxon>Hexapoda</taxon>
        <taxon>Insecta</taxon>
        <taxon>Pterygota</taxon>
        <taxon>Neoptera</taxon>
        <taxon>Endopterygota</taxon>
        <taxon>Lepidoptera</taxon>
        <taxon>Glossata</taxon>
        <taxon>Ditrysia</taxon>
        <taxon>Bombycoidea</taxon>
        <taxon>Lasiocampidae</taxon>
        <taxon>Dendrolimus</taxon>
    </lineage>
</organism>
<protein>
    <submittedName>
        <fullName evidence="1">Uncharacterized protein</fullName>
    </submittedName>
</protein>
<gene>
    <name evidence="1" type="ORF">K1T71_000727</name>
</gene>
<evidence type="ECO:0000313" key="2">
    <source>
        <dbReference type="Proteomes" id="UP000824533"/>
    </source>
</evidence>